<evidence type="ECO:0000313" key="2">
    <source>
        <dbReference type="EMBL" id="GAA4857477.1"/>
    </source>
</evidence>
<name>A0ABP9DQV5_9GAMM</name>
<evidence type="ECO:0000256" key="1">
    <source>
        <dbReference type="SAM" id="SignalP"/>
    </source>
</evidence>
<gene>
    <name evidence="2" type="ORF">GCM10023332_06550</name>
</gene>
<dbReference type="EMBL" id="BAABJY010000001">
    <property type="protein sequence ID" value="GAA4857477.1"/>
    <property type="molecule type" value="Genomic_DNA"/>
</dbReference>
<proteinExistence type="predicted"/>
<keyword evidence="3" id="KW-1185">Reference proteome</keyword>
<dbReference type="Proteomes" id="UP001501323">
    <property type="component" value="Unassembled WGS sequence"/>
</dbReference>
<protein>
    <recommendedName>
        <fullName evidence="4">Lipoprotein</fullName>
    </recommendedName>
</protein>
<evidence type="ECO:0008006" key="4">
    <source>
        <dbReference type="Google" id="ProtNLM"/>
    </source>
</evidence>
<accession>A0ABP9DQV5</accession>
<comment type="caution">
    <text evidence="2">The sequence shown here is derived from an EMBL/GenBank/DDBJ whole genome shotgun (WGS) entry which is preliminary data.</text>
</comment>
<feature type="signal peptide" evidence="1">
    <location>
        <begin position="1"/>
        <end position="21"/>
    </location>
</feature>
<sequence length="139" mass="15191">MIVRALRGAFCVLAVASAACAPEPRVDEDPRLRRYLEQTVAAWVQGGRCASEGLGRAGSTVYVWALCRSPANGQGMSLPVAIALDPSGRPVAHRMPRDGNRHATDLDAFFPAPVRAAMRNGQAERLRRLERRLRADEQD</sequence>
<keyword evidence="1" id="KW-0732">Signal</keyword>
<organism evidence="2 3">
    <name type="scientific">Luteimonas vadosa</name>
    <dbReference type="NCBI Taxonomy" id="1165507"/>
    <lineage>
        <taxon>Bacteria</taxon>
        <taxon>Pseudomonadati</taxon>
        <taxon>Pseudomonadota</taxon>
        <taxon>Gammaproteobacteria</taxon>
        <taxon>Lysobacterales</taxon>
        <taxon>Lysobacteraceae</taxon>
        <taxon>Luteimonas</taxon>
    </lineage>
</organism>
<dbReference type="RefSeq" id="WP_345294060.1">
    <property type="nucleotide sequence ID" value="NZ_BAABJY010000001.1"/>
</dbReference>
<reference evidence="3" key="1">
    <citation type="journal article" date="2019" name="Int. J. Syst. Evol. Microbiol.">
        <title>The Global Catalogue of Microorganisms (GCM) 10K type strain sequencing project: providing services to taxonomists for standard genome sequencing and annotation.</title>
        <authorList>
            <consortium name="The Broad Institute Genomics Platform"/>
            <consortium name="The Broad Institute Genome Sequencing Center for Infectious Disease"/>
            <person name="Wu L."/>
            <person name="Ma J."/>
        </authorList>
    </citation>
    <scope>NUCLEOTIDE SEQUENCE [LARGE SCALE GENOMIC DNA]</scope>
    <source>
        <strain evidence="3">JCM 18392</strain>
    </source>
</reference>
<dbReference type="PROSITE" id="PS51257">
    <property type="entry name" value="PROKAR_LIPOPROTEIN"/>
    <property type="match status" value="1"/>
</dbReference>
<feature type="chain" id="PRO_5045472904" description="Lipoprotein" evidence="1">
    <location>
        <begin position="22"/>
        <end position="139"/>
    </location>
</feature>
<evidence type="ECO:0000313" key="3">
    <source>
        <dbReference type="Proteomes" id="UP001501323"/>
    </source>
</evidence>